<dbReference type="PANTHER" id="PTHR31912">
    <property type="entry name" value="IP13529P"/>
    <property type="match status" value="1"/>
</dbReference>
<keyword evidence="5" id="KW-1185">Reference proteome</keyword>
<dbReference type="Proteomes" id="UP001159427">
    <property type="component" value="Unassembled WGS sequence"/>
</dbReference>
<dbReference type="PROSITE" id="PS50157">
    <property type="entry name" value="ZINC_FINGER_C2H2_2"/>
    <property type="match status" value="1"/>
</dbReference>
<proteinExistence type="predicted"/>
<evidence type="ECO:0000313" key="4">
    <source>
        <dbReference type="EMBL" id="CAH3027394.1"/>
    </source>
</evidence>
<dbReference type="EMBL" id="CALNXI010000450">
    <property type="protein sequence ID" value="CAH3027394.1"/>
    <property type="molecule type" value="Genomic_DNA"/>
</dbReference>
<dbReference type="Gene3D" id="3.30.160.60">
    <property type="entry name" value="Classic Zinc Finger"/>
    <property type="match status" value="1"/>
</dbReference>
<gene>
    <name evidence="4" type="ORF">PEVE_00031479</name>
</gene>
<evidence type="ECO:0000256" key="1">
    <source>
        <dbReference type="PROSITE-ProRule" id="PRU00042"/>
    </source>
</evidence>
<keyword evidence="1" id="KW-0479">Metal-binding</keyword>
<name>A0ABN8MFY9_9CNID</name>
<keyword evidence="1" id="KW-0862">Zinc</keyword>
<dbReference type="InterPro" id="IPR013087">
    <property type="entry name" value="Znf_C2H2_type"/>
</dbReference>
<reference evidence="4 5" key="1">
    <citation type="submission" date="2022-05" db="EMBL/GenBank/DDBJ databases">
        <authorList>
            <consortium name="Genoscope - CEA"/>
            <person name="William W."/>
        </authorList>
    </citation>
    <scope>NUCLEOTIDE SEQUENCE [LARGE SCALE GENOMIC DNA]</scope>
</reference>
<evidence type="ECO:0000313" key="5">
    <source>
        <dbReference type="Proteomes" id="UP001159427"/>
    </source>
</evidence>
<keyword evidence="1" id="KW-0863">Zinc-finger</keyword>
<feature type="domain" description="C2H2-type" evidence="3">
    <location>
        <begin position="34"/>
        <end position="61"/>
    </location>
</feature>
<comment type="caution">
    <text evidence="4">The sequence shown here is derived from an EMBL/GenBank/DDBJ whole genome shotgun (WGS) entry which is preliminary data.</text>
</comment>
<evidence type="ECO:0000256" key="2">
    <source>
        <dbReference type="SAM" id="MobiDB-lite"/>
    </source>
</evidence>
<protein>
    <recommendedName>
        <fullName evidence="3">C2H2-type domain-containing protein</fullName>
    </recommendedName>
</protein>
<organism evidence="4 5">
    <name type="scientific">Porites evermanni</name>
    <dbReference type="NCBI Taxonomy" id="104178"/>
    <lineage>
        <taxon>Eukaryota</taxon>
        <taxon>Metazoa</taxon>
        <taxon>Cnidaria</taxon>
        <taxon>Anthozoa</taxon>
        <taxon>Hexacorallia</taxon>
        <taxon>Scleractinia</taxon>
        <taxon>Fungiina</taxon>
        <taxon>Poritidae</taxon>
        <taxon>Porites</taxon>
    </lineage>
</organism>
<evidence type="ECO:0000259" key="3">
    <source>
        <dbReference type="PROSITE" id="PS50157"/>
    </source>
</evidence>
<sequence length="829" mass="95029">MYSCTFCAGFLGHSFKKLLRHIKFIHSHEPNFSITCGDCGQSFRKFNSFKTHIRREQAKKKLEQRFIVEEASDTEVDEHQGYESDGEQGPEEEQNADTHVGDITKFLALFILKTKEENQLSQQSIDSILANTEDVVETSLQYLKDKISSCLADSNIQIEDVNGLADVFREPCVFSRAKEPLANEYLQVKYFLENFDLVEPQEIVLSQRAEYRTVRGRQKLRIVKEAFQYIPILKTLQAFLNHPDVLAEVRNPHNSIDGLLRDFCDGEDFKRHPLFGQDPQALILHCYYDDFQVTNPLGSKTRKHKIGAFYFSLGNLCPQYRSVINMIQLVALCPVPYINTYGMNKILQPFMRDISLLESEVGVKFKIDGQDSVFKGSIGPLTSDNLGAHCIGGFIEGFNSLRICRVCMGTSNDIQTKFTEEQYHLRTRVSHNRHCQLVEDDATLSTTYGVKRTSLLNQSRYFHVVDGLDLDIMHDQLEGVLPLEIKLLLQEYISVEKYLSLDILNRRIADFGYPLTDVSNKPSALKQQALSSDSATLSQSASQMWCLSRMLPILIGDLVPVGDEHWENFLRLLQIEEIIFAPKTSIQLAAYLAVLTEEYLTGFSELYDRRMIPKQHYMVHYPRQIVRRGPLVRNWAMRFEAKHNYFKKLVERINNFKNISYSLARRHQALQAYLLQSSTGSFLRMTMDVGPGRKTTVLESGYLEHLQEIYPEIAEESTLTKTTWAKVYGTKYSRGYAIIVDIRHGIPSFGEIKEVLILDGSEVLLQYTALSVLEYVTHLNAYKVTPGNKVSYIKQAELVDFHPLGKCRGFGCYASNFFVVLKYRIDCLQ</sequence>
<dbReference type="PANTHER" id="PTHR31912:SF34">
    <property type="entry name" value="NOTOCHORD-RELATED PROTEIN"/>
    <property type="match status" value="1"/>
</dbReference>
<accession>A0ABN8MFY9</accession>
<feature type="region of interest" description="Disordered" evidence="2">
    <location>
        <begin position="73"/>
        <end position="97"/>
    </location>
</feature>
<feature type="compositionally biased region" description="Acidic residues" evidence="2">
    <location>
        <begin position="84"/>
        <end position="95"/>
    </location>
</feature>